<dbReference type="AlphaFoldDB" id="A0A453CYB2"/>
<dbReference type="InterPro" id="IPR036967">
    <property type="entry name" value="Ribosomal_uS11_sf"/>
</dbReference>
<protein>
    <submittedName>
        <fullName evidence="5">Uncharacterized protein</fullName>
    </submittedName>
</protein>
<dbReference type="PANTHER" id="PTHR11759">
    <property type="entry name" value="40S RIBOSOMAL PROTEIN S14/30S RIBOSOMAL PROTEIN S11"/>
    <property type="match status" value="1"/>
</dbReference>
<feature type="compositionally biased region" description="Pro residues" evidence="4">
    <location>
        <begin position="50"/>
        <end position="66"/>
    </location>
</feature>
<name>A0A453CYB2_AEGTS</name>
<feature type="region of interest" description="Disordered" evidence="4">
    <location>
        <begin position="1"/>
        <end position="106"/>
    </location>
</feature>
<evidence type="ECO:0000256" key="4">
    <source>
        <dbReference type="SAM" id="MobiDB-lite"/>
    </source>
</evidence>
<accession>A0A453CYB2</accession>
<evidence type="ECO:0000313" key="5">
    <source>
        <dbReference type="EnsemblPlants" id="AET2Gv21012100.2"/>
    </source>
</evidence>
<feature type="compositionally biased region" description="Basic residues" evidence="4">
    <location>
        <begin position="13"/>
        <end position="24"/>
    </location>
</feature>
<evidence type="ECO:0000256" key="1">
    <source>
        <dbReference type="ARBA" id="ARBA00006194"/>
    </source>
</evidence>
<dbReference type="SUPFAM" id="SSF53137">
    <property type="entry name" value="Translational machinery components"/>
    <property type="match status" value="1"/>
</dbReference>
<keyword evidence="2" id="KW-0689">Ribosomal protein</keyword>
<dbReference type="EnsemblPlants" id="AET2Gv21012100.2">
    <property type="protein sequence ID" value="AET2Gv21012100.2"/>
    <property type="gene ID" value="AET2Gv21012100"/>
</dbReference>
<dbReference type="Gene3D" id="3.30.420.80">
    <property type="entry name" value="Ribosomal protein S11"/>
    <property type="match status" value="1"/>
</dbReference>
<dbReference type="InterPro" id="IPR001971">
    <property type="entry name" value="Ribosomal_uS11"/>
</dbReference>
<comment type="similarity">
    <text evidence="1">Belongs to the universal ribosomal protein uS11 family.</text>
</comment>
<evidence type="ECO:0000256" key="2">
    <source>
        <dbReference type="ARBA" id="ARBA00022980"/>
    </source>
</evidence>
<reference evidence="6" key="2">
    <citation type="journal article" date="2017" name="Nat. Plants">
        <title>The Aegilops tauschii genome reveals multiple impacts of transposons.</title>
        <authorList>
            <person name="Zhao G."/>
            <person name="Zou C."/>
            <person name="Li K."/>
            <person name="Wang K."/>
            <person name="Li T."/>
            <person name="Gao L."/>
            <person name="Zhang X."/>
            <person name="Wang H."/>
            <person name="Yang Z."/>
            <person name="Liu X."/>
            <person name="Jiang W."/>
            <person name="Mao L."/>
            <person name="Kong X."/>
            <person name="Jiao Y."/>
            <person name="Jia J."/>
        </authorList>
    </citation>
    <scope>NUCLEOTIDE SEQUENCE [LARGE SCALE GENOMIC DNA]</scope>
    <source>
        <strain evidence="6">cv. AL8/78</strain>
    </source>
</reference>
<reference evidence="5" key="4">
    <citation type="submission" date="2019-03" db="UniProtKB">
        <authorList>
            <consortium name="EnsemblPlants"/>
        </authorList>
    </citation>
    <scope>IDENTIFICATION</scope>
</reference>
<reference evidence="5" key="5">
    <citation type="journal article" date="2021" name="G3 (Bethesda)">
        <title>Aegilops tauschii genome assembly Aet v5.0 features greater sequence contiguity and improved annotation.</title>
        <authorList>
            <person name="Wang L."/>
            <person name="Zhu T."/>
            <person name="Rodriguez J.C."/>
            <person name="Deal K.R."/>
            <person name="Dubcovsky J."/>
            <person name="McGuire P.E."/>
            <person name="Lux T."/>
            <person name="Spannagl M."/>
            <person name="Mayer K.F.X."/>
            <person name="Baldrich P."/>
            <person name="Meyers B.C."/>
            <person name="Huo N."/>
            <person name="Gu Y.Q."/>
            <person name="Zhou H."/>
            <person name="Devos K.M."/>
            <person name="Bennetzen J.L."/>
            <person name="Unver T."/>
            <person name="Budak H."/>
            <person name="Gulick P.J."/>
            <person name="Galiba G."/>
            <person name="Kalapos B."/>
            <person name="Nelson D.R."/>
            <person name="Li P."/>
            <person name="You F.M."/>
            <person name="Luo M.C."/>
            <person name="Dvorak J."/>
        </authorList>
    </citation>
    <scope>NUCLEOTIDE SEQUENCE [LARGE SCALE GENOMIC DNA]</scope>
    <source>
        <strain evidence="5">cv. AL8/78</strain>
    </source>
</reference>
<dbReference type="GO" id="GO:0005840">
    <property type="term" value="C:ribosome"/>
    <property type="evidence" value="ECO:0007669"/>
    <property type="project" value="UniProtKB-KW"/>
</dbReference>
<proteinExistence type="inferred from homology"/>
<keyword evidence="3" id="KW-0687">Ribonucleoprotein</keyword>
<dbReference type="STRING" id="200361.A0A453CYB2"/>
<dbReference type="Gramene" id="AET2Gv21012100.2">
    <property type="protein sequence ID" value="AET2Gv21012100.2"/>
    <property type="gene ID" value="AET2Gv21012100"/>
</dbReference>
<dbReference type="GO" id="GO:1990904">
    <property type="term" value="C:ribonucleoprotein complex"/>
    <property type="evidence" value="ECO:0007669"/>
    <property type="project" value="UniProtKB-KW"/>
</dbReference>
<sequence length="311" mass="34283">MLVVPCISLSPHPHSRAERRHRPRSLAAASSGDWIRIPRPQNLRRAPSVGTPPPRTTTPRPPPLHPSPDRTDASAPSHQLRLHPSRHRSRRRCLPPDPTLPRAPTAAALRRPRHLCPLSVKMVTAVRALGLAGRALLRPVASTGTQRLLSTDKNSLQGLTNGDPVSRLMQTRKQNDSIYRRFAENDFTGGGSRSGRLNMEITWTAALRVKIDVLRITPKEKKTFVTVKDVKENRKARASAGCLEDRKGRSRLARYAGEATGEHMGRSASKIGLKSIVVKVKGSSFFRKKKKVLLSFAAGSRGARVRSPSPK</sequence>
<reference evidence="6" key="1">
    <citation type="journal article" date="2014" name="Science">
        <title>Ancient hybridizations among the ancestral genomes of bread wheat.</title>
        <authorList>
            <consortium name="International Wheat Genome Sequencing Consortium,"/>
            <person name="Marcussen T."/>
            <person name="Sandve S.R."/>
            <person name="Heier L."/>
            <person name="Spannagl M."/>
            <person name="Pfeifer M."/>
            <person name="Jakobsen K.S."/>
            <person name="Wulff B.B."/>
            <person name="Steuernagel B."/>
            <person name="Mayer K.F."/>
            <person name="Olsen O.A."/>
        </authorList>
    </citation>
    <scope>NUCLEOTIDE SEQUENCE [LARGE SCALE GENOMIC DNA]</scope>
    <source>
        <strain evidence="6">cv. AL8/78</strain>
    </source>
</reference>
<dbReference type="GO" id="GO:0003735">
    <property type="term" value="F:structural constituent of ribosome"/>
    <property type="evidence" value="ECO:0007669"/>
    <property type="project" value="InterPro"/>
</dbReference>
<evidence type="ECO:0000256" key="3">
    <source>
        <dbReference type="ARBA" id="ARBA00023274"/>
    </source>
</evidence>
<organism evidence="5 6">
    <name type="scientific">Aegilops tauschii subsp. strangulata</name>
    <name type="common">Goatgrass</name>
    <dbReference type="NCBI Taxonomy" id="200361"/>
    <lineage>
        <taxon>Eukaryota</taxon>
        <taxon>Viridiplantae</taxon>
        <taxon>Streptophyta</taxon>
        <taxon>Embryophyta</taxon>
        <taxon>Tracheophyta</taxon>
        <taxon>Spermatophyta</taxon>
        <taxon>Magnoliopsida</taxon>
        <taxon>Liliopsida</taxon>
        <taxon>Poales</taxon>
        <taxon>Poaceae</taxon>
        <taxon>BOP clade</taxon>
        <taxon>Pooideae</taxon>
        <taxon>Triticodae</taxon>
        <taxon>Triticeae</taxon>
        <taxon>Triticinae</taxon>
        <taxon>Aegilops</taxon>
    </lineage>
</organism>
<reference evidence="5" key="3">
    <citation type="journal article" date="2017" name="Nature">
        <title>Genome sequence of the progenitor of the wheat D genome Aegilops tauschii.</title>
        <authorList>
            <person name="Luo M.C."/>
            <person name="Gu Y.Q."/>
            <person name="Puiu D."/>
            <person name="Wang H."/>
            <person name="Twardziok S.O."/>
            <person name="Deal K.R."/>
            <person name="Huo N."/>
            <person name="Zhu T."/>
            <person name="Wang L."/>
            <person name="Wang Y."/>
            <person name="McGuire P.E."/>
            <person name="Liu S."/>
            <person name="Long H."/>
            <person name="Ramasamy R.K."/>
            <person name="Rodriguez J.C."/>
            <person name="Van S.L."/>
            <person name="Yuan L."/>
            <person name="Wang Z."/>
            <person name="Xia Z."/>
            <person name="Xiao L."/>
            <person name="Anderson O.D."/>
            <person name="Ouyang S."/>
            <person name="Liang Y."/>
            <person name="Zimin A.V."/>
            <person name="Pertea G."/>
            <person name="Qi P."/>
            <person name="Bennetzen J.L."/>
            <person name="Dai X."/>
            <person name="Dawson M.W."/>
            <person name="Muller H.G."/>
            <person name="Kugler K."/>
            <person name="Rivarola-Duarte L."/>
            <person name="Spannagl M."/>
            <person name="Mayer K.F.X."/>
            <person name="Lu F.H."/>
            <person name="Bevan M.W."/>
            <person name="Leroy P."/>
            <person name="Li P."/>
            <person name="You F.M."/>
            <person name="Sun Q."/>
            <person name="Liu Z."/>
            <person name="Lyons E."/>
            <person name="Wicker T."/>
            <person name="Salzberg S.L."/>
            <person name="Devos K.M."/>
            <person name="Dvorak J."/>
        </authorList>
    </citation>
    <scope>NUCLEOTIDE SEQUENCE [LARGE SCALE GENOMIC DNA]</scope>
    <source>
        <strain evidence="5">cv. AL8/78</strain>
    </source>
</reference>
<evidence type="ECO:0000313" key="6">
    <source>
        <dbReference type="Proteomes" id="UP000015105"/>
    </source>
</evidence>
<dbReference type="Proteomes" id="UP000015105">
    <property type="component" value="Chromosome 2D"/>
</dbReference>
<dbReference type="GO" id="GO:0006412">
    <property type="term" value="P:translation"/>
    <property type="evidence" value="ECO:0007669"/>
    <property type="project" value="InterPro"/>
</dbReference>
<keyword evidence="6" id="KW-1185">Reference proteome</keyword>
<feature type="compositionally biased region" description="Basic residues" evidence="4">
    <location>
        <begin position="80"/>
        <end position="93"/>
    </location>
</feature>